<keyword evidence="2" id="KW-1185">Reference proteome</keyword>
<dbReference type="Pfam" id="PF00106">
    <property type="entry name" value="adh_short"/>
    <property type="match status" value="1"/>
</dbReference>
<dbReference type="InterPro" id="IPR036291">
    <property type="entry name" value="NAD(P)-bd_dom_sf"/>
</dbReference>
<sequence>MEGLTVDASPLDDRIALVTGATRGAGRTIARELAAAGAHVYCTGRSTRAHASDYDREETIEETAALITDAGGTATAIAVDHRDHEQVESLIERIESEQGRLDILVNDIGGEAYVDFDVPLWSFDWERGMKLFETGFMTHLITSHAALGLLSRTTGGLVVEVTDGTREYNAHQYRSTVFLDLTKTAVDRLAFTEGHDLEARGGTAVSVTPGWLRSEMMLDAFGVTEETWRTAAEANRGRADAVPPYDFVISETPMLLARGIAALAADPQRALWNTRSTSSFELAEHYGLYDVDGSRPDAWSFIAALGSSSADEVEVSDFR</sequence>
<evidence type="ECO:0000313" key="2">
    <source>
        <dbReference type="Proteomes" id="UP000196581"/>
    </source>
</evidence>
<keyword evidence="1" id="KW-0560">Oxidoreductase</keyword>
<protein>
    <submittedName>
        <fullName evidence="1">3-oxoacyl-[acyl-carrier protein] reductase</fullName>
        <ecNumber evidence="1">1.1.1.100</ecNumber>
    </submittedName>
</protein>
<reference evidence="2" key="1">
    <citation type="submission" date="2017-02" db="EMBL/GenBank/DDBJ databases">
        <authorList>
            <person name="Dridi B."/>
        </authorList>
    </citation>
    <scope>NUCLEOTIDE SEQUENCE [LARGE SCALE GENOMIC DNA]</scope>
    <source>
        <strain evidence="2">B Co 03.10</strain>
    </source>
</reference>
<name>A0A1X6XQ32_9MICO</name>
<proteinExistence type="predicted"/>
<evidence type="ECO:0000313" key="1">
    <source>
        <dbReference type="EMBL" id="SLN00667.1"/>
    </source>
</evidence>
<dbReference type="Proteomes" id="UP000196581">
    <property type="component" value="Unassembled WGS sequence"/>
</dbReference>
<dbReference type="EC" id="1.1.1.100" evidence="1"/>
<dbReference type="PANTHER" id="PTHR44147:SF2">
    <property type="entry name" value="DEHYDROGENASE_REDUCTASE SDR FAMILY MEMBER 1"/>
    <property type="match status" value="1"/>
</dbReference>
<dbReference type="EMBL" id="FWFF01000020">
    <property type="protein sequence ID" value="SLN00667.1"/>
    <property type="molecule type" value="Genomic_DNA"/>
</dbReference>
<organism evidence="1 2">
    <name type="scientific">Brevibacterium yomogidense</name>
    <dbReference type="NCBI Taxonomy" id="946573"/>
    <lineage>
        <taxon>Bacteria</taxon>
        <taxon>Bacillati</taxon>
        <taxon>Actinomycetota</taxon>
        <taxon>Actinomycetes</taxon>
        <taxon>Micrococcales</taxon>
        <taxon>Brevibacteriaceae</taxon>
        <taxon>Brevibacterium</taxon>
    </lineage>
</organism>
<dbReference type="NCBIfam" id="NF006159">
    <property type="entry name" value="PRK08303.1"/>
    <property type="match status" value="1"/>
</dbReference>
<dbReference type="PRINTS" id="PR00081">
    <property type="entry name" value="GDHRDH"/>
</dbReference>
<dbReference type="PANTHER" id="PTHR44147">
    <property type="entry name" value="DEHYDROGENASE/REDUCTASE SDR FAMILY MEMBER 1"/>
    <property type="match status" value="1"/>
</dbReference>
<dbReference type="Gene3D" id="3.40.50.720">
    <property type="entry name" value="NAD(P)-binding Rossmann-like Domain"/>
    <property type="match status" value="1"/>
</dbReference>
<dbReference type="InterPro" id="IPR002347">
    <property type="entry name" value="SDR_fam"/>
</dbReference>
<accession>A0A1X6XQ32</accession>
<dbReference type="GO" id="GO:0004316">
    <property type="term" value="F:3-oxoacyl-[acyl-carrier-protein] reductase (NADPH) activity"/>
    <property type="evidence" value="ECO:0007669"/>
    <property type="project" value="UniProtKB-EC"/>
</dbReference>
<gene>
    <name evidence="1" type="ORF">FM105_13235</name>
</gene>
<dbReference type="SUPFAM" id="SSF51735">
    <property type="entry name" value="NAD(P)-binding Rossmann-fold domains"/>
    <property type="match status" value="1"/>
</dbReference>
<dbReference type="AlphaFoldDB" id="A0A1X6XQ32"/>